<feature type="signal peptide" evidence="1">
    <location>
        <begin position="1"/>
        <end position="19"/>
    </location>
</feature>
<evidence type="ECO:0000256" key="1">
    <source>
        <dbReference type="SAM" id="SignalP"/>
    </source>
</evidence>
<organism evidence="2 3">
    <name type="scientific">Drosophila simulans</name>
    <name type="common">Fruit fly</name>
    <dbReference type="NCBI Taxonomy" id="7240"/>
    <lineage>
        <taxon>Eukaryota</taxon>
        <taxon>Metazoa</taxon>
        <taxon>Ecdysozoa</taxon>
        <taxon>Arthropoda</taxon>
        <taxon>Hexapoda</taxon>
        <taxon>Insecta</taxon>
        <taxon>Pterygota</taxon>
        <taxon>Neoptera</taxon>
        <taxon>Endopterygota</taxon>
        <taxon>Diptera</taxon>
        <taxon>Brachycera</taxon>
        <taxon>Muscomorpha</taxon>
        <taxon>Ephydroidea</taxon>
        <taxon>Drosophilidae</taxon>
        <taxon>Drosophila</taxon>
        <taxon>Sophophora</taxon>
    </lineage>
</organism>
<reference evidence="2 3" key="1">
    <citation type="journal article" date="2013" name="Genome Res.">
        <title>A second-generation assembly of the Drosophila simulans genome provides new insights into patterns of lineage-specific divergence.</title>
        <authorList>
            <person name="Hu T.T."/>
            <person name="Eisen M.B."/>
            <person name="Thornton K.R."/>
            <person name="Andolfatto P."/>
        </authorList>
    </citation>
    <scope>NUCLEOTIDE SEQUENCE [LARGE SCALE GENOMIC DNA]</scope>
    <source>
        <strain evidence="3">w501</strain>
    </source>
</reference>
<dbReference type="EMBL" id="CM002911">
    <property type="protein sequence ID" value="KMY91967.1"/>
    <property type="molecule type" value="Genomic_DNA"/>
</dbReference>
<evidence type="ECO:0000313" key="2">
    <source>
        <dbReference type="EMBL" id="KMY91967.1"/>
    </source>
</evidence>
<dbReference type="Bgee" id="FBgn0270616">
    <property type="expression patterns" value="Expressed in male reproductive system and 2 other cell types or tissues"/>
</dbReference>
<sequence>MRIGVLIVVLCLQVFSALAILPLLTEVKSRLLNSTAEKIKQAFSWTYNMGTLMEIFGDSRRGNASLDKQTEIFKAGLHFLPK</sequence>
<dbReference type="Proteomes" id="UP000035880">
    <property type="component" value="Chromosome 2R"/>
</dbReference>
<name>A0A0J9R740_DROSI</name>
<protein>
    <submittedName>
        <fullName evidence="2">Uncharacterized protein</fullName>
    </submittedName>
</protein>
<accession>A0A0J9R740</accession>
<keyword evidence="1" id="KW-0732">Signal</keyword>
<gene>
    <name evidence="2" type="primary">Dsim\GD29326</name>
    <name evidence="2" type="ORF">Dsimw501_GD29326</name>
</gene>
<proteinExistence type="predicted"/>
<dbReference type="AlphaFoldDB" id="A0A0J9R740"/>
<dbReference type="KEGG" id="dsi:Dsimw501_GD29326"/>
<feature type="chain" id="PRO_5005321131" evidence="1">
    <location>
        <begin position="20"/>
        <end position="82"/>
    </location>
</feature>
<dbReference type="OrthoDB" id="7848346at2759"/>
<evidence type="ECO:0000313" key="3">
    <source>
        <dbReference type="Proteomes" id="UP000035880"/>
    </source>
</evidence>